<keyword evidence="2" id="KW-1185">Reference proteome</keyword>
<proteinExistence type="predicted"/>
<name>A0A1H4IZB7_9HYPH</name>
<dbReference type="InterPro" id="IPR010607">
    <property type="entry name" value="DUF1194"/>
</dbReference>
<evidence type="ECO:0000313" key="2">
    <source>
        <dbReference type="Proteomes" id="UP000199064"/>
    </source>
</evidence>
<evidence type="ECO:0000313" key="1">
    <source>
        <dbReference type="EMBL" id="SEB39331.1"/>
    </source>
</evidence>
<dbReference type="InterPro" id="IPR036465">
    <property type="entry name" value="vWFA_dom_sf"/>
</dbReference>
<reference evidence="2" key="1">
    <citation type="submission" date="2016-10" db="EMBL/GenBank/DDBJ databases">
        <authorList>
            <person name="Varghese N."/>
            <person name="Submissions S."/>
        </authorList>
    </citation>
    <scope>NUCLEOTIDE SEQUENCE [LARGE SCALE GENOMIC DNA]</scope>
    <source>
        <strain evidence="2">ES.061</strain>
    </source>
</reference>
<organism evidence="1 2">
    <name type="scientific">Nitratireductor aquibiodomus</name>
    <dbReference type="NCBI Taxonomy" id="204799"/>
    <lineage>
        <taxon>Bacteria</taxon>
        <taxon>Pseudomonadati</taxon>
        <taxon>Pseudomonadota</taxon>
        <taxon>Alphaproteobacteria</taxon>
        <taxon>Hyphomicrobiales</taxon>
        <taxon>Phyllobacteriaceae</taxon>
        <taxon>Nitratireductor</taxon>
    </lineage>
</organism>
<evidence type="ECO:0008006" key="3">
    <source>
        <dbReference type="Google" id="ProtNLM"/>
    </source>
</evidence>
<dbReference type="CDD" id="cd00198">
    <property type="entry name" value="vWFA"/>
    <property type="match status" value="1"/>
</dbReference>
<accession>A0A1H4IZB7</accession>
<dbReference type="SUPFAM" id="SSF53300">
    <property type="entry name" value="vWA-like"/>
    <property type="match status" value="1"/>
</dbReference>
<dbReference type="AlphaFoldDB" id="A0A1H4IZB7"/>
<sequence length="277" mass="30088">MGLHLNQSGLLAAFTGFCCAFLVATQPQPSRAQEIVDVQLVLAVDVSLSMSAGELEIQRRGYAEALTHEEVVGAILSGMHGKIAVTYFEWAGNFSQRVVVPWTRIASAEDARHFAERLSANPPSSARRTSISGALDYAGDLLAESDFRGLRRVVDVSGDGPNNQGGPVVPARDRLAGMGITINGLPLMTNGGLTTSFDVKDLDTYYRNCVIGGPGAFVVPVNDWSQFPEAIRRKLVLELAGTGGHRPQVVLAQFHSAYDCLVGEKMWRDRSWMWQEP</sequence>
<protein>
    <recommendedName>
        <fullName evidence="3">VWFA domain-containing protein</fullName>
    </recommendedName>
</protein>
<gene>
    <name evidence="1" type="ORF">SAMN05216452_0802</name>
</gene>
<dbReference type="EMBL" id="FNSL01000001">
    <property type="protein sequence ID" value="SEB39331.1"/>
    <property type="molecule type" value="Genomic_DNA"/>
</dbReference>
<dbReference type="Gene3D" id="3.40.50.410">
    <property type="entry name" value="von Willebrand factor, type A domain"/>
    <property type="match status" value="1"/>
</dbReference>
<dbReference type="Proteomes" id="UP000199064">
    <property type="component" value="Unassembled WGS sequence"/>
</dbReference>
<dbReference type="Pfam" id="PF06707">
    <property type="entry name" value="DUF1194"/>
    <property type="match status" value="1"/>
</dbReference>